<dbReference type="PANTHER" id="PTHR33653:SF1">
    <property type="entry name" value="RIBONUCLEASE VAPC2"/>
    <property type="match status" value="1"/>
</dbReference>
<protein>
    <recommendedName>
        <fullName evidence="8">Ribonuclease VapC</fullName>
        <shortName evidence="8">RNase VapC</shortName>
        <ecNumber evidence="8">3.1.-.-</ecNumber>
    </recommendedName>
    <alternativeName>
        <fullName evidence="8">Toxin VapC</fullName>
    </alternativeName>
</protein>
<keyword evidence="6 8" id="KW-0460">Magnesium</keyword>
<proteinExistence type="inferred from homology"/>
<dbReference type="Gene3D" id="3.40.50.1010">
    <property type="entry name" value="5'-nuclease"/>
    <property type="match status" value="1"/>
</dbReference>
<keyword evidence="3 8" id="KW-0540">Nuclease</keyword>
<dbReference type="RefSeq" id="WP_274994720.1">
    <property type="nucleotide sequence ID" value="NZ_JAJQQP010000007.1"/>
</dbReference>
<feature type="domain" description="PIN" evidence="9">
    <location>
        <begin position="7"/>
        <end position="116"/>
    </location>
</feature>
<name>A0ABU2CPJ9_9MICO</name>
<dbReference type="HAMAP" id="MF_00265">
    <property type="entry name" value="VapC_Nob1"/>
    <property type="match status" value="1"/>
</dbReference>
<dbReference type="PANTHER" id="PTHR33653">
    <property type="entry name" value="RIBONUCLEASE VAPC2"/>
    <property type="match status" value="1"/>
</dbReference>
<dbReference type="InterPro" id="IPR002716">
    <property type="entry name" value="PIN_dom"/>
</dbReference>
<feature type="binding site" evidence="8">
    <location>
        <position position="10"/>
    </location>
    <ligand>
        <name>Mg(2+)</name>
        <dbReference type="ChEBI" id="CHEBI:18420"/>
    </ligand>
</feature>
<evidence type="ECO:0000259" key="9">
    <source>
        <dbReference type="Pfam" id="PF01850"/>
    </source>
</evidence>
<evidence type="ECO:0000256" key="1">
    <source>
        <dbReference type="ARBA" id="ARBA00001946"/>
    </source>
</evidence>
<dbReference type="InterPro" id="IPR050556">
    <property type="entry name" value="Type_II_TA_system_RNase"/>
</dbReference>
<dbReference type="InterPro" id="IPR029060">
    <property type="entry name" value="PIN-like_dom_sf"/>
</dbReference>
<dbReference type="CDD" id="cd18741">
    <property type="entry name" value="PIN_VapC4-5_FitB-like"/>
    <property type="match status" value="1"/>
</dbReference>
<organism evidence="10 11">
    <name type="scientific">Promicromonospora iranensis</name>
    <dbReference type="NCBI Taxonomy" id="1105144"/>
    <lineage>
        <taxon>Bacteria</taxon>
        <taxon>Bacillati</taxon>
        <taxon>Actinomycetota</taxon>
        <taxon>Actinomycetes</taxon>
        <taxon>Micrococcales</taxon>
        <taxon>Promicromonosporaceae</taxon>
        <taxon>Promicromonospora</taxon>
    </lineage>
</organism>
<keyword evidence="4 8" id="KW-0479">Metal-binding</keyword>
<feature type="binding site" evidence="8">
    <location>
        <position position="98"/>
    </location>
    <ligand>
        <name>Mg(2+)</name>
        <dbReference type="ChEBI" id="CHEBI:18420"/>
    </ligand>
</feature>
<dbReference type="EMBL" id="JAVDYE010000001">
    <property type="protein sequence ID" value="MDR7383250.1"/>
    <property type="molecule type" value="Genomic_DNA"/>
</dbReference>
<sequence>MVTGSPILVDTSVLIDLLRGNEMSRDVLAGARQFGRSVTGSVLTRTEILGGMRAPEKTRTRKLLDVIEWVDVDQTIADEAGRLARSYRTSHSGIDIADYVIAASTLTTGADLWTRNIKHFPMFPDLAPPY</sequence>
<dbReference type="EC" id="3.1.-.-" evidence="8"/>
<accession>A0ABU2CPJ9</accession>
<dbReference type="SUPFAM" id="SSF88723">
    <property type="entry name" value="PIN domain-like"/>
    <property type="match status" value="1"/>
</dbReference>
<dbReference type="InterPro" id="IPR022907">
    <property type="entry name" value="VapC_family"/>
</dbReference>
<keyword evidence="11" id="KW-1185">Reference proteome</keyword>
<keyword evidence="8" id="KW-0800">Toxin</keyword>
<evidence type="ECO:0000256" key="3">
    <source>
        <dbReference type="ARBA" id="ARBA00022722"/>
    </source>
</evidence>
<comment type="cofactor">
    <cofactor evidence="1 8">
        <name>Mg(2+)</name>
        <dbReference type="ChEBI" id="CHEBI:18420"/>
    </cofactor>
</comment>
<evidence type="ECO:0000256" key="7">
    <source>
        <dbReference type="ARBA" id="ARBA00038093"/>
    </source>
</evidence>
<evidence type="ECO:0000256" key="2">
    <source>
        <dbReference type="ARBA" id="ARBA00022649"/>
    </source>
</evidence>
<keyword evidence="5 8" id="KW-0378">Hydrolase</keyword>
<dbReference type="Proteomes" id="UP001183585">
    <property type="component" value="Unassembled WGS sequence"/>
</dbReference>
<evidence type="ECO:0000256" key="6">
    <source>
        <dbReference type="ARBA" id="ARBA00022842"/>
    </source>
</evidence>
<comment type="similarity">
    <text evidence="7 8">Belongs to the PINc/VapC protein family.</text>
</comment>
<evidence type="ECO:0000256" key="5">
    <source>
        <dbReference type="ARBA" id="ARBA00022801"/>
    </source>
</evidence>
<gene>
    <name evidence="8" type="primary">vapC</name>
    <name evidence="10" type="ORF">J2S48_002765</name>
</gene>
<comment type="caution">
    <text evidence="10">The sequence shown here is derived from an EMBL/GenBank/DDBJ whole genome shotgun (WGS) entry which is preliminary data.</text>
</comment>
<evidence type="ECO:0000256" key="8">
    <source>
        <dbReference type="HAMAP-Rule" id="MF_00265"/>
    </source>
</evidence>
<evidence type="ECO:0000313" key="11">
    <source>
        <dbReference type="Proteomes" id="UP001183585"/>
    </source>
</evidence>
<keyword evidence="2 8" id="KW-1277">Toxin-antitoxin system</keyword>
<dbReference type="Pfam" id="PF01850">
    <property type="entry name" value="PIN"/>
    <property type="match status" value="1"/>
</dbReference>
<reference evidence="10 11" key="1">
    <citation type="submission" date="2023-07" db="EMBL/GenBank/DDBJ databases">
        <title>Sequencing the genomes of 1000 actinobacteria strains.</title>
        <authorList>
            <person name="Klenk H.-P."/>
        </authorList>
    </citation>
    <scope>NUCLEOTIDE SEQUENCE [LARGE SCALE GENOMIC DNA]</scope>
    <source>
        <strain evidence="10 11">DSM 45554</strain>
    </source>
</reference>
<evidence type="ECO:0000313" key="10">
    <source>
        <dbReference type="EMBL" id="MDR7383250.1"/>
    </source>
</evidence>
<evidence type="ECO:0000256" key="4">
    <source>
        <dbReference type="ARBA" id="ARBA00022723"/>
    </source>
</evidence>
<comment type="function">
    <text evidence="8">Toxic component of a toxin-antitoxin (TA) system. An RNase.</text>
</comment>